<accession>A0A9E2NR18</accession>
<reference evidence="1" key="1">
    <citation type="journal article" date="2021" name="PeerJ">
        <title>Extensive microbial diversity within the chicken gut microbiome revealed by metagenomics and culture.</title>
        <authorList>
            <person name="Gilroy R."/>
            <person name="Ravi A."/>
            <person name="Getino M."/>
            <person name="Pursley I."/>
            <person name="Horton D.L."/>
            <person name="Alikhan N.F."/>
            <person name="Baker D."/>
            <person name="Gharbi K."/>
            <person name="Hall N."/>
            <person name="Watson M."/>
            <person name="Adriaenssens E.M."/>
            <person name="Foster-Nyarko E."/>
            <person name="Jarju S."/>
            <person name="Secka A."/>
            <person name="Antonio M."/>
            <person name="Oren A."/>
            <person name="Chaudhuri R.R."/>
            <person name="La Ragione R."/>
            <person name="Hildebrand F."/>
            <person name="Pallen M.J."/>
        </authorList>
    </citation>
    <scope>NUCLEOTIDE SEQUENCE</scope>
    <source>
        <strain evidence="1">742</strain>
    </source>
</reference>
<sequence length="157" mass="17347">MSILRLAGGLLLAIGGWFAGDLRRQRLAERCRCLEAILWLLARLEQEIGYRHRDLNCLYRDLQAEAAQGPLGESLRPGGSFQTAEAPAWLEPEEQSCFLACMSGLGRTAAEQECVRLAYYQKRFGDFLKDAAACRDAASLDRKLGLAAGGMLALWLL</sequence>
<dbReference type="EMBL" id="JAHLFH010000170">
    <property type="protein sequence ID" value="MBU3820301.1"/>
    <property type="molecule type" value="Genomic_DNA"/>
</dbReference>
<proteinExistence type="predicted"/>
<evidence type="ECO:0000313" key="2">
    <source>
        <dbReference type="Proteomes" id="UP000824178"/>
    </source>
</evidence>
<evidence type="ECO:0000313" key="1">
    <source>
        <dbReference type="EMBL" id="MBU3820301.1"/>
    </source>
</evidence>
<organism evidence="1 2">
    <name type="scientific">Candidatus Faecalibacterium intestinavium</name>
    <dbReference type="NCBI Taxonomy" id="2838580"/>
    <lineage>
        <taxon>Bacteria</taxon>
        <taxon>Bacillati</taxon>
        <taxon>Bacillota</taxon>
        <taxon>Clostridia</taxon>
        <taxon>Eubacteriales</taxon>
        <taxon>Oscillospiraceae</taxon>
        <taxon>Faecalibacterium</taxon>
    </lineage>
</organism>
<dbReference type="AlphaFoldDB" id="A0A9E2NR18"/>
<protein>
    <recommendedName>
        <fullName evidence="3">Stage III sporulation protein AB</fullName>
    </recommendedName>
</protein>
<gene>
    <name evidence="1" type="ORF">H9864_08055</name>
</gene>
<reference evidence="1" key="2">
    <citation type="submission" date="2021-04" db="EMBL/GenBank/DDBJ databases">
        <authorList>
            <person name="Gilroy R."/>
        </authorList>
    </citation>
    <scope>NUCLEOTIDE SEQUENCE</scope>
    <source>
        <strain evidence="1">742</strain>
    </source>
</reference>
<evidence type="ECO:0008006" key="3">
    <source>
        <dbReference type="Google" id="ProtNLM"/>
    </source>
</evidence>
<comment type="caution">
    <text evidence="1">The sequence shown here is derived from an EMBL/GenBank/DDBJ whole genome shotgun (WGS) entry which is preliminary data.</text>
</comment>
<name>A0A9E2NR18_9FIRM</name>
<dbReference type="Proteomes" id="UP000824178">
    <property type="component" value="Unassembled WGS sequence"/>
</dbReference>